<reference evidence="2" key="1">
    <citation type="submission" date="2016-10" db="EMBL/GenBank/DDBJ databases">
        <title>Frankia sp. NRRL B-16386 Genome sequencing.</title>
        <authorList>
            <person name="Ghodhbane-Gtari F."/>
            <person name="Swanson E."/>
            <person name="Gueddou A."/>
            <person name="Hezbri K."/>
            <person name="Ktari K."/>
            <person name="Nouioui I."/>
            <person name="Morris K."/>
            <person name="Simpson S."/>
            <person name="Abebe-Akele F."/>
            <person name="Thomas K."/>
            <person name="Gtari M."/>
            <person name="Tisa L.S."/>
        </authorList>
    </citation>
    <scope>NUCLEOTIDE SEQUENCE [LARGE SCALE GENOMIC DNA]</scope>
    <source>
        <strain evidence="2">NRRL B-16386</strain>
    </source>
</reference>
<accession>A0A1V2I5L0</accession>
<dbReference type="Proteomes" id="UP000188929">
    <property type="component" value="Unassembled WGS sequence"/>
</dbReference>
<organism evidence="1 2">
    <name type="scientific">Pseudofrankia asymbiotica</name>
    <dbReference type="NCBI Taxonomy" id="1834516"/>
    <lineage>
        <taxon>Bacteria</taxon>
        <taxon>Bacillati</taxon>
        <taxon>Actinomycetota</taxon>
        <taxon>Actinomycetes</taxon>
        <taxon>Frankiales</taxon>
        <taxon>Frankiaceae</taxon>
        <taxon>Pseudofrankia</taxon>
    </lineage>
</organism>
<gene>
    <name evidence="1" type="ORF">BL253_24695</name>
</gene>
<evidence type="ECO:0000313" key="2">
    <source>
        <dbReference type="Proteomes" id="UP000188929"/>
    </source>
</evidence>
<dbReference type="EMBL" id="MOMC01000051">
    <property type="protein sequence ID" value="ONH26442.1"/>
    <property type="molecule type" value="Genomic_DNA"/>
</dbReference>
<keyword evidence="2" id="KW-1185">Reference proteome</keyword>
<evidence type="ECO:0000313" key="1">
    <source>
        <dbReference type="EMBL" id="ONH26442.1"/>
    </source>
</evidence>
<dbReference type="AlphaFoldDB" id="A0A1V2I5L0"/>
<comment type="caution">
    <text evidence="1">The sequence shown here is derived from an EMBL/GenBank/DDBJ whole genome shotgun (WGS) entry which is preliminary data.</text>
</comment>
<protein>
    <submittedName>
        <fullName evidence="1">Uncharacterized protein</fullName>
    </submittedName>
</protein>
<proteinExistence type="predicted"/>
<dbReference type="OrthoDB" id="5196166at2"/>
<name>A0A1V2I5L0_9ACTN</name>
<sequence>MTAVARLVTGETKTRAQFEAEPAAFRWIFYRQGDDAWLRILELRHGRDHDNRGTELCSCPLSVDGLARAVIRCFDQVATTYGESGYYGKWDRHFPRLELEALRRVWRTYRSTNAS</sequence>
<dbReference type="STRING" id="1834516.BL253_24695"/>